<dbReference type="AlphaFoldDB" id="F4Q7R0"/>
<dbReference type="InterPro" id="IPR032466">
    <property type="entry name" value="Metal_Hydrolase"/>
</dbReference>
<dbReference type="KEGG" id="dfa:DFA_09478"/>
<protein>
    <submittedName>
        <fullName evidence="5">Phosphotriesterase-related protein</fullName>
    </submittedName>
</protein>
<comment type="similarity">
    <text evidence="4">Belongs to the metallo-dependent hydrolases superfamily. Phosphotriesterase family.</text>
</comment>
<evidence type="ECO:0000256" key="1">
    <source>
        <dbReference type="ARBA" id="ARBA00001968"/>
    </source>
</evidence>
<dbReference type="PANTHER" id="PTHR10819:SF3">
    <property type="entry name" value="PHOSPHOTRIESTERASE-RELATED PROTEIN"/>
    <property type="match status" value="1"/>
</dbReference>
<evidence type="ECO:0000256" key="3">
    <source>
        <dbReference type="ARBA" id="ARBA00022801"/>
    </source>
</evidence>
<dbReference type="Pfam" id="PF02126">
    <property type="entry name" value="PTE"/>
    <property type="match status" value="1"/>
</dbReference>
<dbReference type="GeneID" id="14867896"/>
<comment type="caution">
    <text evidence="4">Lacks conserved residue(s) required for the propagation of feature annotation.</text>
</comment>
<keyword evidence="6" id="KW-1185">Reference proteome</keyword>
<dbReference type="SUPFAM" id="SSF51556">
    <property type="entry name" value="Metallo-dependent hydrolases"/>
    <property type="match status" value="1"/>
</dbReference>
<evidence type="ECO:0000256" key="2">
    <source>
        <dbReference type="ARBA" id="ARBA00022723"/>
    </source>
</evidence>
<organism evidence="5 6">
    <name type="scientific">Cavenderia fasciculata</name>
    <name type="common">Slime mold</name>
    <name type="synonym">Dictyostelium fasciculatum</name>
    <dbReference type="NCBI Taxonomy" id="261658"/>
    <lineage>
        <taxon>Eukaryota</taxon>
        <taxon>Amoebozoa</taxon>
        <taxon>Evosea</taxon>
        <taxon>Eumycetozoa</taxon>
        <taxon>Dictyostelia</taxon>
        <taxon>Acytosteliales</taxon>
        <taxon>Cavenderiaceae</taxon>
        <taxon>Cavenderia</taxon>
    </lineage>
</organism>
<dbReference type="PANTHER" id="PTHR10819">
    <property type="entry name" value="PHOSPHOTRIESTERASE-RELATED"/>
    <property type="match status" value="1"/>
</dbReference>
<keyword evidence="3" id="KW-0378">Hydrolase</keyword>
<dbReference type="Gene3D" id="3.20.20.140">
    <property type="entry name" value="Metal-dependent hydrolases"/>
    <property type="match status" value="1"/>
</dbReference>
<proteinExistence type="inferred from homology"/>
<dbReference type="GO" id="GO:0016787">
    <property type="term" value="F:hydrolase activity"/>
    <property type="evidence" value="ECO:0007669"/>
    <property type="project" value="UniProtKB-KW"/>
</dbReference>
<sequence length="307" mass="34298">MTESRIGKVETTLGLIDPSQLGITHMHEHVIINYLDFYKEPTQEELQSASVCCGHTTTTTTATRQLHKEKISLDNVHWVQYNYDKNLHNLELNELDIAAKELQLFKQCGGQTIVEVTTQGIGRDPILLKKIASDTNLNIIMGAGYYVDKTIRNIVLDMEIKEMEEEIIKQVLVGVDGSGIKCGIIGEVGCSWPLTESEIKSLKASAGAQKKTGVSISIHPGRSLQAPLEILRILKEAGADLSRVIMGHIDRTIHHFEMLESIAKTGCCLEYDLFGMEISYYPWGGDVMGMPSDNQRIEWISRLINQE</sequence>
<evidence type="ECO:0000313" key="5">
    <source>
        <dbReference type="EMBL" id="EGG15810.1"/>
    </source>
</evidence>
<keyword evidence="2" id="KW-0479">Metal-binding</keyword>
<dbReference type="Proteomes" id="UP000007797">
    <property type="component" value="Unassembled WGS sequence"/>
</dbReference>
<name>F4Q7R0_CACFS</name>
<dbReference type="InterPro" id="IPR001559">
    <property type="entry name" value="Phosphotriesterase"/>
</dbReference>
<dbReference type="STRING" id="1054147.F4Q7R0"/>
<reference evidence="6" key="1">
    <citation type="journal article" date="2011" name="Genome Res.">
        <title>Phylogeny-wide analysis of social amoeba genomes highlights ancient origins for complex intercellular communication.</title>
        <authorList>
            <person name="Heidel A.J."/>
            <person name="Lawal H.M."/>
            <person name="Felder M."/>
            <person name="Schilde C."/>
            <person name="Helps N.R."/>
            <person name="Tunggal B."/>
            <person name="Rivero F."/>
            <person name="John U."/>
            <person name="Schleicher M."/>
            <person name="Eichinger L."/>
            <person name="Platzer M."/>
            <person name="Noegel A.A."/>
            <person name="Schaap P."/>
            <person name="Gloeckner G."/>
        </authorList>
    </citation>
    <scope>NUCLEOTIDE SEQUENCE [LARGE SCALE GENOMIC DNA]</scope>
    <source>
        <strain evidence="6">SH3</strain>
    </source>
</reference>
<dbReference type="RefSeq" id="XP_004352135.1">
    <property type="nucleotide sequence ID" value="XM_004352083.1"/>
</dbReference>
<dbReference type="GO" id="GO:0008270">
    <property type="term" value="F:zinc ion binding"/>
    <property type="evidence" value="ECO:0007669"/>
    <property type="project" value="InterPro"/>
</dbReference>
<accession>F4Q7R0</accession>
<dbReference type="PROSITE" id="PS51347">
    <property type="entry name" value="PHOSPHOTRIESTERASE_2"/>
    <property type="match status" value="1"/>
</dbReference>
<comment type="cofactor">
    <cofactor evidence="1">
        <name>a divalent metal cation</name>
        <dbReference type="ChEBI" id="CHEBI:60240"/>
    </cofactor>
</comment>
<evidence type="ECO:0000313" key="6">
    <source>
        <dbReference type="Proteomes" id="UP000007797"/>
    </source>
</evidence>
<gene>
    <name evidence="5" type="primary">pter</name>
    <name evidence="5" type="ORF">DFA_09478</name>
</gene>
<dbReference type="EMBL" id="GL883025">
    <property type="protein sequence ID" value="EGG15810.1"/>
    <property type="molecule type" value="Genomic_DNA"/>
</dbReference>
<dbReference type="OrthoDB" id="9998343at2759"/>
<evidence type="ECO:0000256" key="4">
    <source>
        <dbReference type="PROSITE-ProRule" id="PRU00679"/>
    </source>
</evidence>